<protein>
    <submittedName>
        <fullName evidence="2">Uncharacterized protein</fullName>
    </submittedName>
</protein>
<dbReference type="OrthoDB" id="7485251at2759"/>
<keyword evidence="3" id="KW-1185">Reference proteome</keyword>
<reference evidence="2 3" key="1">
    <citation type="submission" date="2019-03" db="EMBL/GenBank/DDBJ databases">
        <title>First draft genome of Liparis tanakae, snailfish: a comprehensive survey of snailfish specific genes.</title>
        <authorList>
            <person name="Kim W."/>
            <person name="Song I."/>
            <person name="Jeong J.-H."/>
            <person name="Kim D."/>
            <person name="Kim S."/>
            <person name="Ryu S."/>
            <person name="Song J.Y."/>
            <person name="Lee S.K."/>
        </authorList>
    </citation>
    <scope>NUCLEOTIDE SEQUENCE [LARGE SCALE GENOMIC DNA]</scope>
    <source>
        <tissue evidence="2">Muscle</tissue>
    </source>
</reference>
<dbReference type="Gene3D" id="2.160.20.120">
    <property type="match status" value="1"/>
</dbReference>
<feature type="region of interest" description="Disordered" evidence="1">
    <location>
        <begin position="1"/>
        <end position="20"/>
    </location>
</feature>
<dbReference type="AlphaFoldDB" id="A0A4Z2HVT9"/>
<name>A0A4Z2HVT9_9TELE</name>
<comment type="caution">
    <text evidence="2">The sequence shown here is derived from an EMBL/GenBank/DDBJ whole genome shotgun (WGS) entry which is preliminary data.</text>
</comment>
<sequence length="281" mass="31066">MTPDTASSRAAMRAEVPTDRPRARWERAGCGVSRCISAKGGNNSVALIIFPSEEDQHPPRHFIRDVRRRHNRAEERRRIHFYGHPVRRQDQVFVTVADDAGVGLVALVALAVAAVLYRTDDDLARGSNAVNAGTAATRTHLKCQEESSLDKFPPHEEHGEVLGYGTFQRVEEGKPLRAEEGGAVVSVVGQGQNLKTQITQGQNLKIQTTQGQNLKIQTTQGQNLKIQITQGQNLKIQITQGQNLKIKITQGQNLKIKITQGQNLKIQTTQGQNLKTKLHQV</sequence>
<proteinExistence type="predicted"/>
<gene>
    <name evidence="2" type="ORF">EYF80_019839</name>
</gene>
<evidence type="ECO:0000313" key="2">
    <source>
        <dbReference type="EMBL" id="TNN69966.1"/>
    </source>
</evidence>
<evidence type="ECO:0000256" key="1">
    <source>
        <dbReference type="SAM" id="MobiDB-lite"/>
    </source>
</evidence>
<evidence type="ECO:0000313" key="3">
    <source>
        <dbReference type="Proteomes" id="UP000314294"/>
    </source>
</evidence>
<accession>A0A4Z2HVT9</accession>
<dbReference type="Proteomes" id="UP000314294">
    <property type="component" value="Unassembled WGS sequence"/>
</dbReference>
<organism evidence="2 3">
    <name type="scientific">Liparis tanakae</name>
    <name type="common">Tanaka's snailfish</name>
    <dbReference type="NCBI Taxonomy" id="230148"/>
    <lineage>
        <taxon>Eukaryota</taxon>
        <taxon>Metazoa</taxon>
        <taxon>Chordata</taxon>
        <taxon>Craniata</taxon>
        <taxon>Vertebrata</taxon>
        <taxon>Euteleostomi</taxon>
        <taxon>Actinopterygii</taxon>
        <taxon>Neopterygii</taxon>
        <taxon>Teleostei</taxon>
        <taxon>Neoteleostei</taxon>
        <taxon>Acanthomorphata</taxon>
        <taxon>Eupercaria</taxon>
        <taxon>Perciformes</taxon>
        <taxon>Cottioidei</taxon>
        <taxon>Cottales</taxon>
        <taxon>Liparidae</taxon>
        <taxon>Liparis</taxon>
    </lineage>
</organism>
<dbReference type="EMBL" id="SRLO01000169">
    <property type="protein sequence ID" value="TNN69966.1"/>
    <property type="molecule type" value="Genomic_DNA"/>
</dbReference>